<dbReference type="SMART" id="SM00208">
    <property type="entry name" value="TNFR"/>
    <property type="match status" value="4"/>
</dbReference>
<dbReference type="GO" id="GO:2000406">
    <property type="term" value="P:positive regulation of T cell migration"/>
    <property type="evidence" value="ECO:0007669"/>
    <property type="project" value="TreeGrafter"/>
</dbReference>
<reference evidence="3" key="1">
    <citation type="submission" date="2016-05" db="EMBL/GenBank/DDBJ databases">
        <authorList>
            <person name="Lavstsen T."/>
            <person name="Jespersen J.S."/>
        </authorList>
    </citation>
    <scope>NUCLEOTIDE SEQUENCE</scope>
    <source>
        <tissue evidence="3">Brain</tissue>
    </source>
</reference>
<organism evidence="3">
    <name type="scientific">Nothobranchius rachovii</name>
    <name type="common">bluefin notho</name>
    <dbReference type="NCBI Taxonomy" id="451742"/>
    <lineage>
        <taxon>Eukaryota</taxon>
        <taxon>Metazoa</taxon>
        <taxon>Chordata</taxon>
        <taxon>Craniata</taxon>
        <taxon>Vertebrata</taxon>
        <taxon>Euteleostomi</taxon>
        <taxon>Actinopterygii</taxon>
        <taxon>Neopterygii</taxon>
        <taxon>Teleostei</taxon>
        <taxon>Neoteleostei</taxon>
        <taxon>Acanthomorphata</taxon>
        <taxon>Ovalentaria</taxon>
        <taxon>Atherinomorphae</taxon>
        <taxon>Cyprinodontiformes</taxon>
        <taxon>Nothobranchiidae</taxon>
        <taxon>Nothobranchius</taxon>
    </lineage>
</organism>
<dbReference type="PROSITE" id="PS00652">
    <property type="entry name" value="TNFR_NGFR_1"/>
    <property type="match status" value="1"/>
</dbReference>
<sequence>EFPSSRERNAPWFPELWSIIQDRHVSCCFSMRRFDVLRTKHDPCESSVCSIMIYLLLQVLVFAGPASCCGAQEYRTSLGQCCPECHEGTVVVRDCTVDSGTRCGPCETGTFMNRPNGMTKCFSCTSCDPGLGLLTRQRCSATSDSVCGVLDGFFCRTQSETGCSLAEKHSACQHGQRIKQPGTSRNDTVCEDCQGGSFSPDGVSCSPWTRCSKGQIKVKDGSSTSDVVCSNAARHRFCLFLPVALPFLTLF</sequence>
<dbReference type="GO" id="GO:0050829">
    <property type="term" value="P:defense response to Gram-negative bacterium"/>
    <property type="evidence" value="ECO:0007669"/>
    <property type="project" value="TreeGrafter"/>
</dbReference>
<feature type="non-terminal residue" evidence="3">
    <location>
        <position position="1"/>
    </location>
</feature>
<feature type="repeat" description="TNFR-Cys" evidence="1">
    <location>
        <begin position="105"/>
        <end position="147"/>
    </location>
</feature>
<proteinExistence type="predicted"/>
<dbReference type="PANTHER" id="PTHR46838:SF1">
    <property type="entry name" value="TUMOR NECROSIS FACTOR RECEPTOR SUPERFAMILY MEMBER 14"/>
    <property type="match status" value="1"/>
</dbReference>
<reference evidence="3" key="2">
    <citation type="submission" date="2016-06" db="EMBL/GenBank/DDBJ databases">
        <title>The genome of a short-lived fish provides insights into sex chromosome evolution and the genetic control of aging.</title>
        <authorList>
            <person name="Reichwald K."/>
            <person name="Felder M."/>
            <person name="Petzold A."/>
            <person name="Koch P."/>
            <person name="Groth M."/>
            <person name="Platzer M."/>
        </authorList>
    </citation>
    <scope>NUCLEOTIDE SEQUENCE</scope>
    <source>
        <tissue evidence="3">Brain</tissue>
    </source>
</reference>
<dbReference type="GO" id="GO:0046642">
    <property type="term" value="P:negative regulation of alpha-beta T cell proliferation"/>
    <property type="evidence" value="ECO:0007669"/>
    <property type="project" value="TreeGrafter"/>
</dbReference>
<dbReference type="CDD" id="cd13405">
    <property type="entry name" value="TNFRSF14_teleost"/>
    <property type="match status" value="1"/>
</dbReference>
<comment type="caution">
    <text evidence="1">Lacks conserved residue(s) required for the propagation of feature annotation.</text>
</comment>
<gene>
    <name evidence="3" type="primary">TNFRSF14</name>
</gene>
<dbReference type="GO" id="GO:0002720">
    <property type="term" value="P:positive regulation of cytokine production involved in immune response"/>
    <property type="evidence" value="ECO:0007669"/>
    <property type="project" value="TreeGrafter"/>
</dbReference>
<evidence type="ECO:0000256" key="1">
    <source>
        <dbReference type="PROSITE-ProRule" id="PRU00206"/>
    </source>
</evidence>
<keyword evidence="3" id="KW-0675">Receptor</keyword>
<dbReference type="GO" id="GO:0009897">
    <property type="term" value="C:external side of plasma membrane"/>
    <property type="evidence" value="ECO:0007669"/>
    <property type="project" value="TreeGrafter"/>
</dbReference>
<dbReference type="SUPFAM" id="SSF57586">
    <property type="entry name" value="TNF receptor-like"/>
    <property type="match status" value="3"/>
</dbReference>
<feature type="non-terminal residue" evidence="3">
    <location>
        <position position="251"/>
    </location>
</feature>
<dbReference type="EMBL" id="HAEI01015009">
    <property type="protein sequence ID" value="SBS17478.1"/>
    <property type="molecule type" value="Transcribed_RNA"/>
</dbReference>
<evidence type="ECO:0000313" key="3">
    <source>
        <dbReference type="EMBL" id="SBS17478.1"/>
    </source>
</evidence>
<protein>
    <submittedName>
        <fullName evidence="3">Tumor necrosis factor receptor superfamily, member 14</fullName>
    </submittedName>
</protein>
<evidence type="ECO:0000259" key="2">
    <source>
        <dbReference type="PROSITE" id="PS50050"/>
    </source>
</evidence>
<dbReference type="InterPro" id="IPR001368">
    <property type="entry name" value="TNFR/NGFR_Cys_rich_reg"/>
</dbReference>
<dbReference type="PROSITE" id="PS50050">
    <property type="entry name" value="TNFR_NGFR_2"/>
    <property type="match status" value="1"/>
</dbReference>
<feature type="disulfide bond" evidence="1">
    <location>
        <begin position="106"/>
        <end position="121"/>
    </location>
</feature>
<dbReference type="AlphaFoldDB" id="A0A1A8SHT1"/>
<feature type="domain" description="TNFR-Cys" evidence="2">
    <location>
        <begin position="105"/>
        <end position="147"/>
    </location>
</feature>
<name>A0A1A8SHT1_9TELE</name>
<dbReference type="Pfam" id="PF00020">
    <property type="entry name" value="TNFR_c6"/>
    <property type="match status" value="2"/>
</dbReference>
<accession>A0A1A8SHT1</accession>
<dbReference type="PANTHER" id="PTHR46838">
    <property type="entry name" value="TUMOR NECROSIS FACTOR RECEPTOR SUPERFAMILY MEMBER 14"/>
    <property type="match status" value="1"/>
</dbReference>
<keyword evidence="1" id="KW-1015">Disulfide bond</keyword>
<dbReference type="Gene3D" id="2.10.50.10">
    <property type="entry name" value="Tumor Necrosis Factor Receptor, subunit A, domain 2"/>
    <property type="match status" value="3"/>
</dbReference>
<dbReference type="GO" id="GO:0050830">
    <property type="term" value="P:defense response to Gram-positive bacterium"/>
    <property type="evidence" value="ECO:0007669"/>
    <property type="project" value="TreeGrafter"/>
</dbReference>